<gene>
    <name evidence="1" type="ORF">EV182_002283</name>
</gene>
<accession>A0ACC1HRY0</accession>
<comment type="caution">
    <text evidence="1">The sequence shown here is derived from an EMBL/GenBank/DDBJ whole genome shotgun (WGS) entry which is preliminary data.</text>
</comment>
<evidence type="ECO:0000313" key="1">
    <source>
        <dbReference type="EMBL" id="KAJ1679325.1"/>
    </source>
</evidence>
<dbReference type="EMBL" id="JAMZIH010000453">
    <property type="protein sequence ID" value="KAJ1679325.1"/>
    <property type="molecule type" value="Genomic_DNA"/>
</dbReference>
<evidence type="ECO:0000313" key="2">
    <source>
        <dbReference type="Proteomes" id="UP001145114"/>
    </source>
</evidence>
<reference evidence="1" key="1">
    <citation type="submission" date="2022-06" db="EMBL/GenBank/DDBJ databases">
        <title>Phylogenomic reconstructions and comparative analyses of Kickxellomycotina fungi.</title>
        <authorList>
            <person name="Reynolds N.K."/>
            <person name="Stajich J.E."/>
            <person name="Barry K."/>
            <person name="Grigoriev I.V."/>
            <person name="Crous P."/>
            <person name="Smith M.E."/>
        </authorList>
    </citation>
    <scope>NUCLEOTIDE SEQUENCE</scope>
    <source>
        <strain evidence="1">RSA 2271</strain>
    </source>
</reference>
<sequence>MSSDSANPPSSTSTRPSIRTDEIHNLITSLERYNGNNVPKLEAYLEKQCASPNEDKNYDLQANLALLKLYQFNPSLYKKSLTVKVLTKALMVIPGADFNLYLYMLNSAIVADEDIAQMIELKQMLESAHYADFWKVYNQNDALRQKLESVAGFKSAVQRMISANIATTYQTIAVAEAKSYLDVSDTDLGLLANSEGWSIDTANGLITLPLHKENEAKTVVISEHIKFSQLGKVIAASYQN</sequence>
<name>A0ACC1HRY0_9FUNG</name>
<organism evidence="1 2">
    <name type="scientific">Spiromyces aspiralis</name>
    <dbReference type="NCBI Taxonomy" id="68401"/>
    <lineage>
        <taxon>Eukaryota</taxon>
        <taxon>Fungi</taxon>
        <taxon>Fungi incertae sedis</taxon>
        <taxon>Zoopagomycota</taxon>
        <taxon>Kickxellomycotina</taxon>
        <taxon>Kickxellomycetes</taxon>
        <taxon>Kickxellales</taxon>
        <taxon>Kickxellaceae</taxon>
        <taxon>Spiromyces</taxon>
    </lineage>
</organism>
<proteinExistence type="predicted"/>
<keyword evidence="2" id="KW-1185">Reference proteome</keyword>
<dbReference type="Proteomes" id="UP001145114">
    <property type="component" value="Unassembled WGS sequence"/>
</dbReference>
<protein>
    <submittedName>
        <fullName evidence="1">Uncharacterized protein</fullName>
    </submittedName>
</protein>